<comment type="caution">
    <text evidence="8">The sequence shown here is derived from an EMBL/GenBank/DDBJ whole genome shotgun (WGS) entry which is preliminary data.</text>
</comment>
<keyword evidence="1" id="KW-0813">Transport</keyword>
<dbReference type="PRINTS" id="PR00607">
    <property type="entry name" value="CYTCHROMECIE"/>
</dbReference>
<evidence type="ECO:0000256" key="1">
    <source>
        <dbReference type="ARBA" id="ARBA00022448"/>
    </source>
</evidence>
<evidence type="ECO:0000259" key="7">
    <source>
        <dbReference type="PROSITE" id="PS51007"/>
    </source>
</evidence>
<evidence type="ECO:0000256" key="2">
    <source>
        <dbReference type="ARBA" id="ARBA00022617"/>
    </source>
</evidence>
<accession>K6G6C4</accession>
<keyword evidence="2 6" id="KW-0349">Heme</keyword>
<feature type="domain" description="Cytochrome c" evidence="7">
    <location>
        <begin position="56"/>
        <end position="136"/>
    </location>
</feature>
<dbReference type="InterPro" id="IPR036909">
    <property type="entry name" value="Cyt_c-like_dom_sf"/>
</dbReference>
<dbReference type="InterPro" id="IPR002323">
    <property type="entry name" value="Cyt_CIE"/>
</dbReference>
<dbReference type="EMBL" id="AMWX01000002">
    <property type="protein sequence ID" value="EKO36724.1"/>
    <property type="molecule type" value="Genomic_DNA"/>
</dbReference>
<name>K6G6C4_9GAMM</name>
<dbReference type="InterPro" id="IPR009056">
    <property type="entry name" value="Cyt_c-like_dom"/>
</dbReference>
<dbReference type="PANTHER" id="PTHR40942:SF2">
    <property type="entry name" value="CYTOCHROME-RELATED"/>
    <property type="match status" value="1"/>
</dbReference>
<gene>
    <name evidence="8" type="ORF">B273_0955</name>
</gene>
<dbReference type="Gene3D" id="1.10.760.10">
    <property type="entry name" value="Cytochrome c-like domain"/>
    <property type="match status" value="1"/>
</dbReference>
<dbReference type="STRING" id="1208365.B273_0955"/>
<evidence type="ECO:0000256" key="4">
    <source>
        <dbReference type="ARBA" id="ARBA00022982"/>
    </source>
</evidence>
<dbReference type="Pfam" id="PF13442">
    <property type="entry name" value="Cytochrome_CBB3"/>
    <property type="match status" value="1"/>
</dbReference>
<dbReference type="GO" id="GO:0020037">
    <property type="term" value="F:heme binding"/>
    <property type="evidence" value="ECO:0007669"/>
    <property type="project" value="InterPro"/>
</dbReference>
<protein>
    <submittedName>
        <fullName evidence="8">Cytochrome c5 domain protein</fullName>
    </submittedName>
</protein>
<evidence type="ECO:0000256" key="6">
    <source>
        <dbReference type="PROSITE-ProRule" id="PRU00433"/>
    </source>
</evidence>
<organism evidence="8 9">
    <name type="scientific">SAR86 cluster bacterium SAR86E</name>
    <dbReference type="NCBI Taxonomy" id="1208365"/>
    <lineage>
        <taxon>Bacteria</taxon>
        <taxon>Pseudomonadati</taxon>
        <taxon>Pseudomonadota</taxon>
        <taxon>Gammaproteobacteria</taxon>
        <taxon>SAR86 cluster</taxon>
    </lineage>
</organism>
<dbReference type="SUPFAM" id="SSF46626">
    <property type="entry name" value="Cytochrome c"/>
    <property type="match status" value="1"/>
</dbReference>
<sequence>MKKNIPLFLITLTVVLFFNGKKYDELVSARLNTPVSICLEGEDCGQATAMTLASASGSRSAESIYSSGCAACHDAGIAGAPMMGNKNQWEARMAKGYEMLVTNAYNGINGMPAKGLCADCTKEEIGVAVQYMLDSI</sequence>
<dbReference type="AlphaFoldDB" id="K6G6C4"/>
<keyword evidence="3 6" id="KW-0479">Metal-binding</keyword>
<dbReference type="GO" id="GO:0005506">
    <property type="term" value="F:iron ion binding"/>
    <property type="evidence" value="ECO:0007669"/>
    <property type="project" value="InterPro"/>
</dbReference>
<reference evidence="8 9" key="1">
    <citation type="submission" date="2012-09" db="EMBL/GenBank/DDBJ databases">
        <authorList>
            <person name="Dupont C.L."/>
            <person name="Rusch D.B."/>
            <person name="Lombardo M.-J."/>
            <person name="Novotny M."/>
            <person name="Yee-Greenbaum J."/>
            <person name="Laskin R."/>
        </authorList>
    </citation>
    <scope>NUCLEOTIDE SEQUENCE [LARGE SCALE GENOMIC DNA]</scope>
    <source>
        <strain evidence="8">SAR86E</strain>
    </source>
</reference>
<evidence type="ECO:0000256" key="5">
    <source>
        <dbReference type="ARBA" id="ARBA00023004"/>
    </source>
</evidence>
<dbReference type="PANTHER" id="PTHR40942">
    <property type="match status" value="1"/>
</dbReference>
<dbReference type="GO" id="GO:0009055">
    <property type="term" value="F:electron transfer activity"/>
    <property type="evidence" value="ECO:0007669"/>
    <property type="project" value="InterPro"/>
</dbReference>
<keyword evidence="4" id="KW-0249">Electron transport</keyword>
<proteinExistence type="predicted"/>
<evidence type="ECO:0000313" key="9">
    <source>
        <dbReference type="Proteomes" id="UP000010310"/>
    </source>
</evidence>
<evidence type="ECO:0000313" key="8">
    <source>
        <dbReference type="EMBL" id="EKO36724.1"/>
    </source>
</evidence>
<evidence type="ECO:0000256" key="3">
    <source>
        <dbReference type="ARBA" id="ARBA00022723"/>
    </source>
</evidence>
<dbReference type="PROSITE" id="PS51007">
    <property type="entry name" value="CYTC"/>
    <property type="match status" value="1"/>
</dbReference>
<dbReference type="Proteomes" id="UP000010310">
    <property type="component" value="Unassembled WGS sequence"/>
</dbReference>
<keyword evidence="5 6" id="KW-0408">Iron</keyword>
<keyword evidence="9" id="KW-1185">Reference proteome</keyword>